<gene>
    <name evidence="2" type="ORF">HMPREF1860_02024</name>
</gene>
<protein>
    <submittedName>
        <fullName evidence="2">Protein, SNF2 family</fullName>
    </submittedName>
</protein>
<feature type="domain" description="Helicase ATP-binding" evidence="1">
    <location>
        <begin position="12"/>
        <end position="156"/>
    </location>
</feature>
<dbReference type="GO" id="GO:0005524">
    <property type="term" value="F:ATP binding"/>
    <property type="evidence" value="ECO:0007669"/>
    <property type="project" value="InterPro"/>
</dbReference>
<dbReference type="PROSITE" id="PS51192">
    <property type="entry name" value="HELICASE_ATP_BIND_1"/>
    <property type="match status" value="1"/>
</dbReference>
<reference evidence="2 3" key="1">
    <citation type="submission" date="2016-01" db="EMBL/GenBank/DDBJ databases">
        <authorList>
            <person name="Oliw E.H."/>
        </authorList>
    </citation>
    <scope>NUCLEOTIDE SEQUENCE [LARGE SCALE GENOMIC DNA]</scope>
    <source>
        <strain evidence="2 3">DNF00307</strain>
    </source>
</reference>
<dbReference type="RefSeq" id="WP_060933362.1">
    <property type="nucleotide sequence ID" value="NZ_KQ960575.1"/>
</dbReference>
<evidence type="ECO:0000313" key="3">
    <source>
        <dbReference type="Proteomes" id="UP000070531"/>
    </source>
</evidence>
<name>A0A134B375_9BACT</name>
<dbReference type="AlphaFoldDB" id="A0A134B375"/>
<dbReference type="SUPFAM" id="SSF52540">
    <property type="entry name" value="P-loop containing nucleoside triphosphate hydrolases"/>
    <property type="match status" value="2"/>
</dbReference>
<dbReference type="InterPro" id="IPR027417">
    <property type="entry name" value="P-loop_NTPase"/>
</dbReference>
<accession>A0A134B375</accession>
<dbReference type="EMBL" id="LSDL01000150">
    <property type="protein sequence ID" value="KXB74384.1"/>
    <property type="molecule type" value="Genomic_DNA"/>
</dbReference>
<organism evidence="2">
    <name type="scientific">Prevotella amnii</name>
    <dbReference type="NCBI Taxonomy" id="419005"/>
    <lineage>
        <taxon>Bacteria</taxon>
        <taxon>Pseudomonadati</taxon>
        <taxon>Bacteroidota</taxon>
        <taxon>Bacteroidia</taxon>
        <taxon>Bacteroidales</taxon>
        <taxon>Prevotellaceae</taxon>
        <taxon>Prevotella</taxon>
    </lineage>
</organism>
<proteinExistence type="predicted"/>
<dbReference type="Gene3D" id="3.40.50.300">
    <property type="entry name" value="P-loop containing nucleotide triphosphate hydrolases"/>
    <property type="match status" value="1"/>
</dbReference>
<dbReference type="PANTHER" id="PTHR10799">
    <property type="entry name" value="SNF2/RAD54 HELICASE FAMILY"/>
    <property type="match status" value="1"/>
</dbReference>
<evidence type="ECO:0000313" key="2">
    <source>
        <dbReference type="EMBL" id="KXB74384.1"/>
    </source>
</evidence>
<dbReference type="STRING" id="419005.HMPREF1860_02024"/>
<sequence>MNSLLQHQKACVTHLERWRVGALFMDAGTGKTRAALELINSTNCDKVVWIAPLRTLSNIRVEIGKWKGINNKDILYYGVESIGQSDRIYLQVYSEVDDRTMLVVDESIKIKNFNAKRTKRLLELSKLTEYKLILNGTPVSRNLLDLWAQMEFLSPKILKMSEEKFKNTFCKYTTITKWIGGYSTKREFITGYGNLDYLYSLIKNYVYKCGLKLSIAQIYNQLTYKLDEFCLGEYKRLKEEYLDDECLEIKNNNIFLEMTQKMQHSYCCTPQKFALVEELFKSSLKQSDTLIFCKFVDSRLACEKRYKEAKVLSYQKEAFGLNLQAYRHIIFFDKTWDYATRLQATRRIFRQGQNSDCTYYDLIGNVGLEDLIDNNISKKISMAEFFKNKSINEIRKIL</sequence>
<dbReference type="InterPro" id="IPR038718">
    <property type="entry name" value="SNF2-like_sf"/>
</dbReference>
<dbReference type="Gene3D" id="3.40.50.10810">
    <property type="entry name" value="Tandem AAA-ATPase domain"/>
    <property type="match status" value="1"/>
</dbReference>
<dbReference type="PATRIC" id="fig|419005.5.peg.2028"/>
<dbReference type="Pfam" id="PF00176">
    <property type="entry name" value="SNF2-rel_dom"/>
    <property type="match status" value="1"/>
</dbReference>
<dbReference type="InterPro" id="IPR000330">
    <property type="entry name" value="SNF2_N"/>
</dbReference>
<comment type="caution">
    <text evidence="2">The sequence shown here is derived from an EMBL/GenBank/DDBJ whole genome shotgun (WGS) entry which is preliminary data.</text>
</comment>
<dbReference type="Proteomes" id="UP000070531">
    <property type="component" value="Unassembled WGS sequence"/>
</dbReference>
<dbReference type="InterPro" id="IPR014001">
    <property type="entry name" value="Helicase_ATP-bd"/>
</dbReference>
<evidence type="ECO:0000259" key="1">
    <source>
        <dbReference type="PROSITE" id="PS51192"/>
    </source>
</evidence>